<dbReference type="Proteomes" id="UP000283634">
    <property type="component" value="Unassembled WGS sequence"/>
</dbReference>
<gene>
    <name evidence="1" type="ORF">TraAM80_05164</name>
</gene>
<dbReference type="GeneID" id="40329097"/>
<proteinExistence type="predicted"/>
<dbReference type="EMBL" id="MKGL01000163">
    <property type="protein sequence ID" value="RNF04449.1"/>
    <property type="molecule type" value="Genomic_DNA"/>
</dbReference>
<dbReference type="RefSeq" id="XP_029238106.1">
    <property type="nucleotide sequence ID" value="XM_029382057.1"/>
</dbReference>
<reference evidence="1 2" key="1">
    <citation type="journal article" date="2018" name="BMC Genomics">
        <title>Genomic comparison of Trypanosoma conorhini and Trypanosoma rangeli to Trypanosoma cruzi strains of high and low virulence.</title>
        <authorList>
            <person name="Bradwell K.R."/>
            <person name="Koparde V.N."/>
            <person name="Matveyev A.V."/>
            <person name="Serrano M.G."/>
            <person name="Alves J.M."/>
            <person name="Parikh H."/>
            <person name="Huang B."/>
            <person name="Lee V."/>
            <person name="Espinosa-Alvarez O."/>
            <person name="Ortiz P.A."/>
            <person name="Costa-Martins A.G."/>
            <person name="Teixeira M.M."/>
            <person name="Buck G.A."/>
        </authorList>
    </citation>
    <scope>NUCLEOTIDE SEQUENCE [LARGE SCALE GENOMIC DNA]</scope>
    <source>
        <strain evidence="1 2">AM80</strain>
    </source>
</reference>
<dbReference type="AlphaFoldDB" id="A0A422NG83"/>
<organism evidence="1 2">
    <name type="scientific">Trypanosoma rangeli</name>
    <dbReference type="NCBI Taxonomy" id="5698"/>
    <lineage>
        <taxon>Eukaryota</taxon>
        <taxon>Discoba</taxon>
        <taxon>Euglenozoa</taxon>
        <taxon>Kinetoplastea</taxon>
        <taxon>Metakinetoplastina</taxon>
        <taxon>Trypanosomatida</taxon>
        <taxon>Trypanosomatidae</taxon>
        <taxon>Trypanosoma</taxon>
        <taxon>Herpetosoma</taxon>
    </lineage>
</organism>
<sequence>MYCAKLSDICDACVSPLHMISQWLQVPFQHGIHHHVPHNFQKHHTGKRQAVSKETRDVPVGRCEEEYTVLYSVLIGASSVAPLHTWSTARGANNKLRLATKWLRYYWPEQQLH</sequence>
<accession>A0A422NG83</accession>
<protein>
    <submittedName>
        <fullName evidence="1">Uncharacterized protein</fullName>
    </submittedName>
</protein>
<name>A0A422NG83_TRYRA</name>
<comment type="caution">
    <text evidence="1">The sequence shown here is derived from an EMBL/GenBank/DDBJ whole genome shotgun (WGS) entry which is preliminary data.</text>
</comment>
<keyword evidence="2" id="KW-1185">Reference proteome</keyword>
<evidence type="ECO:0000313" key="1">
    <source>
        <dbReference type="EMBL" id="RNF04449.1"/>
    </source>
</evidence>
<evidence type="ECO:0000313" key="2">
    <source>
        <dbReference type="Proteomes" id="UP000283634"/>
    </source>
</evidence>